<dbReference type="AlphaFoldDB" id="A0A545SV93"/>
<proteinExistence type="predicted"/>
<gene>
    <name evidence="2" type="ORF">FIL88_04685</name>
</gene>
<dbReference type="EMBL" id="VICH01000004">
    <property type="protein sequence ID" value="TQV68878.1"/>
    <property type="molecule type" value="Genomic_DNA"/>
</dbReference>
<evidence type="ECO:0000313" key="3">
    <source>
        <dbReference type="Proteomes" id="UP000315816"/>
    </source>
</evidence>
<reference evidence="2 3" key="1">
    <citation type="submission" date="2019-06" db="EMBL/GenBank/DDBJ databases">
        <title>A novel species of marine bacteria.</title>
        <authorList>
            <person name="Wang Y."/>
        </authorList>
    </citation>
    <scope>NUCLEOTIDE SEQUENCE [LARGE SCALE GENOMIC DNA]</scope>
    <source>
        <strain evidence="2 3">MA1-10</strain>
    </source>
</reference>
<dbReference type="Proteomes" id="UP000315816">
    <property type="component" value="Unassembled WGS sequence"/>
</dbReference>
<dbReference type="RefSeq" id="WP_142852633.1">
    <property type="nucleotide sequence ID" value="NZ_FXWW01000001.1"/>
</dbReference>
<feature type="chain" id="PRO_5021994074" description="DUF5333 domain-containing protein" evidence="1">
    <location>
        <begin position="23"/>
        <end position="137"/>
    </location>
</feature>
<evidence type="ECO:0008006" key="4">
    <source>
        <dbReference type="Google" id="ProtNLM"/>
    </source>
</evidence>
<comment type="caution">
    <text evidence="2">The sequence shown here is derived from an EMBL/GenBank/DDBJ whole genome shotgun (WGS) entry which is preliminary data.</text>
</comment>
<keyword evidence="1" id="KW-0732">Signal</keyword>
<evidence type="ECO:0000256" key="1">
    <source>
        <dbReference type="SAM" id="SignalP"/>
    </source>
</evidence>
<feature type="signal peptide" evidence="1">
    <location>
        <begin position="1"/>
        <end position="22"/>
    </location>
</feature>
<accession>A0A545SV93</accession>
<keyword evidence="3" id="KW-1185">Reference proteome</keyword>
<name>A0A545SV93_9RHOB</name>
<dbReference type="InterPro" id="IPR020349">
    <property type="entry name" value="Uncharacterised_14.7kDa"/>
</dbReference>
<dbReference type="Pfam" id="PF17267">
    <property type="entry name" value="DUF5333"/>
    <property type="match status" value="1"/>
</dbReference>
<organism evidence="2 3">
    <name type="scientific">Aliiroseovarius halocynthiae</name>
    <dbReference type="NCBI Taxonomy" id="985055"/>
    <lineage>
        <taxon>Bacteria</taxon>
        <taxon>Pseudomonadati</taxon>
        <taxon>Pseudomonadota</taxon>
        <taxon>Alphaproteobacteria</taxon>
        <taxon>Rhodobacterales</taxon>
        <taxon>Paracoccaceae</taxon>
        <taxon>Aliiroseovarius</taxon>
    </lineage>
</organism>
<evidence type="ECO:0000313" key="2">
    <source>
        <dbReference type="EMBL" id="TQV68878.1"/>
    </source>
</evidence>
<protein>
    <recommendedName>
        <fullName evidence="4">DUF5333 domain-containing protein</fullName>
    </recommendedName>
</protein>
<sequence length="137" mass="14934">MMSTRTVLLAAGLSVTAGMASATDYDALRKDSRMHNELLGASIAYLIDENCSSLTLRKFRLLNKAFSLRSHAVGLGYSTREVMDYVDSKAEQDRFRAIAEPMLAKRGAKPGNEASYCAIGRENMEKGTFSGTLLTEG</sequence>
<dbReference type="OrthoDB" id="7658992at2"/>